<evidence type="ECO:0000256" key="1">
    <source>
        <dbReference type="SAM" id="Coils"/>
    </source>
</evidence>
<dbReference type="Gene3D" id="2.60.120.380">
    <property type="match status" value="2"/>
</dbReference>
<keyword evidence="1" id="KW-0175">Coiled coil</keyword>
<accession>A0A517WXB6</accession>
<feature type="chain" id="PRO_5022025263" description="Serine protease" evidence="2">
    <location>
        <begin position="32"/>
        <end position="759"/>
    </location>
</feature>
<evidence type="ECO:0000313" key="3">
    <source>
        <dbReference type="EMBL" id="QDU09906.1"/>
    </source>
</evidence>
<sequence length="759" mass="82003" precursor="true">MKKMNSILQLRFSLVLAVSIATCLASSMAVAQSVCLPAPRLLTTMPMGGQVGTSFDVKITGQHLENADELSFSHPGIIAKKKLGTDGKPVANTYVVSIAKDCPSGVHEARVMTRLGVSTTRAFNVGTLAEVTQTKPNTTLETALKLDLNSICNAVMTRQKIDHYTFVAKKGQRVVVDCASKGIDSKLKPVLIIADEQGMDLLVERRGGALDFTAPETGKYVIKVHGLTYDGGPYYFYRIAVRSAAEKEIVPRLPSIQTVSAFSWPPAGLTDELIRPEVEPNNQHAQAQKITLPCDITGSFFPAADVDTFEFTAKKGDVWWVEVASERLGRPTDPSIVVQHVSVEGKKEKLTDVVELSDIPSPVKISSNGYSYDGPPYNAGSSDIIGKVEIKEDGIHRLQLRDLFGGTRNDPLNIYRLIIRKAAPDFALVGWGLHMNLRNGDRNALSKPIALRAGATMPIEVVVVRRDGFDGEIDLYMENLPQGVTAAGLKIPKGKSRGIMLVTASENAPRGLTSASFLGQATINGKTVTRPCRMASMQWPVKNAWSEVPSPRLLADVPVSVSNSELATITIAPTEDKVWEVTAGEKLTIPLTHIRRSEFSGANITLKTFGAGFERVPAFDAPLKAESSEAVLDLAKLKTPPGEYQIAFYGYAVAKYQENLEAVASAKSELERAKIEAEALSLEAEKLVLNSKTASQVEKANAEKAVKAASEKVKSAQAAVKTADKLLKAATARAKPKDIVDIIVSKPIQIRVNPAKKAK</sequence>
<proteinExistence type="predicted"/>
<evidence type="ECO:0008006" key="5">
    <source>
        <dbReference type="Google" id="ProtNLM"/>
    </source>
</evidence>
<keyword evidence="4" id="KW-1185">Reference proteome</keyword>
<keyword evidence="2" id="KW-0732">Signal</keyword>
<name>A0A517WXB6_9PLAN</name>
<protein>
    <recommendedName>
        <fullName evidence="5">Serine protease</fullName>
    </recommendedName>
</protein>
<dbReference type="Proteomes" id="UP000318384">
    <property type="component" value="Chromosome"/>
</dbReference>
<evidence type="ECO:0000313" key="4">
    <source>
        <dbReference type="Proteomes" id="UP000318384"/>
    </source>
</evidence>
<dbReference type="EMBL" id="CP037422">
    <property type="protein sequence ID" value="QDU09906.1"/>
    <property type="molecule type" value="Genomic_DNA"/>
</dbReference>
<evidence type="ECO:0000256" key="2">
    <source>
        <dbReference type="SAM" id="SignalP"/>
    </source>
</evidence>
<organism evidence="3 4">
    <name type="scientific">Gimesia aquarii</name>
    <dbReference type="NCBI Taxonomy" id="2527964"/>
    <lineage>
        <taxon>Bacteria</taxon>
        <taxon>Pseudomonadati</taxon>
        <taxon>Planctomycetota</taxon>
        <taxon>Planctomycetia</taxon>
        <taxon>Planctomycetales</taxon>
        <taxon>Planctomycetaceae</taxon>
        <taxon>Gimesia</taxon>
    </lineage>
</organism>
<reference evidence="3 4" key="1">
    <citation type="submission" date="2019-03" db="EMBL/GenBank/DDBJ databases">
        <title>Deep-cultivation of Planctomycetes and their phenomic and genomic characterization uncovers novel biology.</title>
        <authorList>
            <person name="Wiegand S."/>
            <person name="Jogler M."/>
            <person name="Boedeker C."/>
            <person name="Pinto D."/>
            <person name="Vollmers J."/>
            <person name="Rivas-Marin E."/>
            <person name="Kohn T."/>
            <person name="Peeters S.H."/>
            <person name="Heuer A."/>
            <person name="Rast P."/>
            <person name="Oberbeckmann S."/>
            <person name="Bunk B."/>
            <person name="Jeske O."/>
            <person name="Meyerdierks A."/>
            <person name="Storesund J.E."/>
            <person name="Kallscheuer N."/>
            <person name="Luecker S."/>
            <person name="Lage O.M."/>
            <person name="Pohl T."/>
            <person name="Merkel B.J."/>
            <person name="Hornburger P."/>
            <person name="Mueller R.-W."/>
            <person name="Bruemmer F."/>
            <person name="Labrenz M."/>
            <person name="Spormann A.M."/>
            <person name="Op den Camp H."/>
            <person name="Overmann J."/>
            <person name="Amann R."/>
            <person name="Jetten M.S.M."/>
            <person name="Mascher T."/>
            <person name="Medema M.H."/>
            <person name="Devos D.P."/>
            <person name="Kaster A.-K."/>
            <person name="Ovreas L."/>
            <person name="Rohde M."/>
            <person name="Galperin M.Y."/>
            <person name="Jogler C."/>
        </authorList>
    </citation>
    <scope>NUCLEOTIDE SEQUENCE [LARGE SCALE GENOMIC DNA]</scope>
    <source>
        <strain evidence="3 4">V202</strain>
    </source>
</reference>
<gene>
    <name evidence="3" type="ORF">V202x_33030</name>
</gene>
<dbReference type="AlphaFoldDB" id="A0A517WXB6"/>
<feature type="signal peptide" evidence="2">
    <location>
        <begin position="1"/>
        <end position="31"/>
    </location>
</feature>
<feature type="coiled-coil region" evidence="1">
    <location>
        <begin position="653"/>
        <end position="719"/>
    </location>
</feature>